<keyword evidence="2" id="KW-1185">Reference proteome</keyword>
<dbReference type="WBParaSite" id="ACRNAN_scaffold6469.g17581.t1">
    <property type="protein sequence ID" value="ACRNAN_scaffold6469.g17581.t1"/>
    <property type="gene ID" value="ACRNAN_scaffold6469.g17581"/>
</dbReference>
<dbReference type="PANTHER" id="PTHR22803">
    <property type="entry name" value="MANNOSE, PHOSPHOLIPASE, LECTIN RECEPTOR RELATED"/>
    <property type="match status" value="1"/>
</dbReference>
<dbReference type="PROSITE" id="PS50041">
    <property type="entry name" value="C_TYPE_LECTIN_2"/>
    <property type="match status" value="1"/>
</dbReference>
<sequence>MAIANGQWQTSDCSFPKSFVCEVAIPQPSRPQCPPGYTYYQTWNYCYKYVTTNYNYADAQQNCINDGGDLVSIHSQDEEKFIDTLINNATSAPWGNDVHGVWIGFHNPSGQLWQWTDDTPVTYVNWRTDGNYPHNYSNTHCAYRVVKGNSQCNSIPCWDNYEDCVAEKWPYVCKQDPSCY</sequence>
<dbReference type="InterPro" id="IPR050111">
    <property type="entry name" value="C-type_lectin/snaclec_domain"/>
</dbReference>
<protein>
    <submittedName>
        <fullName evidence="3">C-type lectin domain-containing protein</fullName>
    </submittedName>
</protein>
<dbReference type="InterPro" id="IPR016187">
    <property type="entry name" value="CTDL_fold"/>
</dbReference>
<proteinExistence type="predicted"/>
<dbReference type="AlphaFoldDB" id="A0A914EAJ0"/>
<dbReference type="InterPro" id="IPR016186">
    <property type="entry name" value="C-type_lectin-like/link_sf"/>
</dbReference>
<dbReference type="SMART" id="SM00034">
    <property type="entry name" value="CLECT"/>
    <property type="match status" value="1"/>
</dbReference>
<evidence type="ECO:0000259" key="1">
    <source>
        <dbReference type="PROSITE" id="PS50041"/>
    </source>
</evidence>
<evidence type="ECO:0000313" key="3">
    <source>
        <dbReference type="WBParaSite" id="ACRNAN_scaffold6469.g17581.t1"/>
    </source>
</evidence>
<dbReference type="SUPFAM" id="SSF56436">
    <property type="entry name" value="C-type lectin-like"/>
    <property type="match status" value="1"/>
</dbReference>
<dbReference type="CDD" id="cd00037">
    <property type="entry name" value="CLECT"/>
    <property type="match status" value="1"/>
</dbReference>
<name>A0A914EAJ0_9BILA</name>
<dbReference type="Gene3D" id="3.10.100.10">
    <property type="entry name" value="Mannose-Binding Protein A, subunit A"/>
    <property type="match status" value="1"/>
</dbReference>
<accession>A0A914EAJ0</accession>
<reference evidence="3" key="1">
    <citation type="submission" date="2022-11" db="UniProtKB">
        <authorList>
            <consortium name="WormBaseParasite"/>
        </authorList>
    </citation>
    <scope>IDENTIFICATION</scope>
</reference>
<dbReference type="InterPro" id="IPR001304">
    <property type="entry name" value="C-type_lectin-like"/>
</dbReference>
<organism evidence="2 3">
    <name type="scientific">Acrobeloides nanus</name>
    <dbReference type="NCBI Taxonomy" id="290746"/>
    <lineage>
        <taxon>Eukaryota</taxon>
        <taxon>Metazoa</taxon>
        <taxon>Ecdysozoa</taxon>
        <taxon>Nematoda</taxon>
        <taxon>Chromadorea</taxon>
        <taxon>Rhabditida</taxon>
        <taxon>Tylenchina</taxon>
        <taxon>Cephalobomorpha</taxon>
        <taxon>Cephaloboidea</taxon>
        <taxon>Cephalobidae</taxon>
        <taxon>Acrobeloides</taxon>
    </lineage>
</organism>
<feature type="domain" description="C-type lectin" evidence="1">
    <location>
        <begin position="42"/>
        <end position="174"/>
    </location>
</feature>
<dbReference type="Proteomes" id="UP000887540">
    <property type="component" value="Unplaced"/>
</dbReference>
<evidence type="ECO:0000313" key="2">
    <source>
        <dbReference type="Proteomes" id="UP000887540"/>
    </source>
</evidence>
<dbReference type="Pfam" id="PF00059">
    <property type="entry name" value="Lectin_C"/>
    <property type="match status" value="1"/>
</dbReference>